<dbReference type="EMBL" id="VFMN01000001">
    <property type="protein sequence ID" value="TQJ09234.1"/>
    <property type="molecule type" value="Genomic_DNA"/>
</dbReference>
<dbReference type="Gene3D" id="3.20.20.80">
    <property type="entry name" value="Glycosidases"/>
    <property type="match status" value="1"/>
</dbReference>
<accession>A0A542E1Y3</accession>
<organism evidence="1 2">
    <name type="scientific">Lapillicoccus jejuensis</name>
    <dbReference type="NCBI Taxonomy" id="402171"/>
    <lineage>
        <taxon>Bacteria</taxon>
        <taxon>Bacillati</taxon>
        <taxon>Actinomycetota</taxon>
        <taxon>Actinomycetes</taxon>
        <taxon>Micrococcales</taxon>
        <taxon>Intrasporangiaceae</taxon>
        <taxon>Lapillicoccus</taxon>
    </lineage>
</organism>
<sequence length="485" mass="49335">MTARPLLPPALRSASRPRLAALVALVLTTGALAGVASARSAAPADLLVVRPPTVAALTAPAELTVTVGATPTDGVVPSGAIGLSFDENVLGSRGLSAAAGLVPLMRRLGPSILRIGGTSSQWGRAVPFTATQLHSLDTVLRGSGWRAILTEDDAHWSASVTAQDARAANAVLGPRLAGMACGNEPAGYAPSGWRPRGWTTAQTVADELTCLRAVHAAVPSIRLVGPDAGQGDWVRRWAPQGASSVAIVTTHLYPMAACRVPWPLPGTLLGPAAQRVALEDVAPALAAARAAHRPLLLDETNSAACGGIRGLSDAYAAALWAPDDVLTLLQAGVVGLDFHGAPNAHGCSQYSPICLPAGASTDRAQPVYDGLLLAHDLGTGRLLPVSGTTALLRAHALLRGDGRTAVLLDNESDHPVLVHLVVPHSSGSAAETLMTDPGGLRARGGVCFTTGQVDGTAEGTGTTSYVVRLPAFSADDVVTAVSVAA</sequence>
<dbReference type="Proteomes" id="UP000317893">
    <property type="component" value="Unassembled WGS sequence"/>
</dbReference>
<name>A0A542E1Y3_9MICO</name>
<dbReference type="PANTHER" id="PTHR36183:SF2">
    <property type="entry name" value="BETA-GLUCURONIDASE C-TERMINAL DOMAIN-CONTAINING PROTEIN"/>
    <property type="match status" value="1"/>
</dbReference>
<dbReference type="PANTHER" id="PTHR36183">
    <property type="entry name" value="BETA-GLUCURONIDASE"/>
    <property type="match status" value="1"/>
</dbReference>
<evidence type="ECO:0000313" key="2">
    <source>
        <dbReference type="Proteomes" id="UP000317893"/>
    </source>
</evidence>
<dbReference type="RefSeq" id="WP_141848639.1">
    <property type="nucleotide sequence ID" value="NZ_BAAAPR010000014.1"/>
</dbReference>
<proteinExistence type="predicted"/>
<dbReference type="InterPro" id="IPR017853">
    <property type="entry name" value="GH"/>
</dbReference>
<evidence type="ECO:0008006" key="3">
    <source>
        <dbReference type="Google" id="ProtNLM"/>
    </source>
</evidence>
<keyword evidence="2" id="KW-1185">Reference proteome</keyword>
<dbReference type="InterPro" id="IPR052974">
    <property type="entry name" value="GH79_Enzymes"/>
</dbReference>
<protein>
    <recommendedName>
        <fullName evidence="3">Glycosyl hydrolase family 79</fullName>
    </recommendedName>
</protein>
<evidence type="ECO:0000313" key="1">
    <source>
        <dbReference type="EMBL" id="TQJ09234.1"/>
    </source>
</evidence>
<dbReference type="OrthoDB" id="5166947at2"/>
<dbReference type="AlphaFoldDB" id="A0A542E1Y3"/>
<dbReference type="InterPro" id="IPR013780">
    <property type="entry name" value="Glyco_hydro_b"/>
</dbReference>
<dbReference type="Gene3D" id="2.60.40.1180">
    <property type="entry name" value="Golgi alpha-mannosidase II"/>
    <property type="match status" value="1"/>
</dbReference>
<dbReference type="SUPFAM" id="SSF51445">
    <property type="entry name" value="(Trans)glycosidases"/>
    <property type="match status" value="1"/>
</dbReference>
<gene>
    <name evidence="1" type="ORF">FB458_2344</name>
</gene>
<reference evidence="1 2" key="1">
    <citation type="submission" date="2019-06" db="EMBL/GenBank/DDBJ databases">
        <title>Sequencing the genomes of 1000 actinobacteria strains.</title>
        <authorList>
            <person name="Klenk H.-P."/>
        </authorList>
    </citation>
    <scope>NUCLEOTIDE SEQUENCE [LARGE SCALE GENOMIC DNA]</scope>
    <source>
        <strain evidence="1 2">DSM 18607</strain>
    </source>
</reference>
<comment type="caution">
    <text evidence="1">The sequence shown here is derived from an EMBL/GenBank/DDBJ whole genome shotgun (WGS) entry which is preliminary data.</text>
</comment>